<dbReference type="PANTHER" id="PTHR13062:SF12">
    <property type="entry name" value="ALPHA-2-MACROGLOBULIN DOMAIN-CONTAINING PROTEIN"/>
    <property type="match status" value="1"/>
</dbReference>
<keyword evidence="15" id="KW-1185">Reference proteome</keyword>
<evidence type="ECO:0000256" key="10">
    <source>
        <dbReference type="SAM" id="MobiDB-lite"/>
    </source>
</evidence>
<dbReference type="Pfam" id="PF05547">
    <property type="entry name" value="Peptidase_M6"/>
    <property type="match status" value="1"/>
</dbReference>
<keyword evidence="7" id="KW-0378">Hydrolase</keyword>
<keyword evidence="9" id="KW-0482">Metalloprotease</keyword>
<feature type="region of interest" description="Disordered" evidence="10">
    <location>
        <begin position="95"/>
        <end position="130"/>
    </location>
</feature>
<keyword evidence="6 11" id="KW-0732">Signal</keyword>
<proteinExistence type="predicted"/>
<dbReference type="PIRSF" id="PIRSF007519">
    <property type="entry name" value="Protease_InhA"/>
    <property type="match status" value="1"/>
</dbReference>
<feature type="region of interest" description="Disordered" evidence="10">
    <location>
        <begin position="29"/>
        <end position="54"/>
    </location>
</feature>
<evidence type="ECO:0000256" key="1">
    <source>
        <dbReference type="ARBA" id="ARBA00001947"/>
    </source>
</evidence>
<accession>A0ABR8SHX2</accession>
<evidence type="ECO:0000259" key="12">
    <source>
        <dbReference type="Pfam" id="PF05547"/>
    </source>
</evidence>
<evidence type="ECO:0000256" key="5">
    <source>
        <dbReference type="ARBA" id="ARBA00022723"/>
    </source>
</evidence>
<feature type="domain" description="Immune inhibitor A-like metallopeptidase VEG" evidence="13">
    <location>
        <begin position="633"/>
        <end position="789"/>
    </location>
</feature>
<keyword evidence="3" id="KW-0964">Secreted</keyword>
<comment type="subcellular location">
    <subcellularLocation>
        <location evidence="2">Secreted</location>
    </subcellularLocation>
</comment>
<evidence type="ECO:0000313" key="15">
    <source>
        <dbReference type="Proteomes" id="UP000603641"/>
    </source>
</evidence>
<evidence type="ECO:0000256" key="11">
    <source>
        <dbReference type="SAM" id="SignalP"/>
    </source>
</evidence>
<comment type="cofactor">
    <cofactor evidence="1">
        <name>Zn(2+)</name>
        <dbReference type="ChEBI" id="CHEBI:29105"/>
    </cofactor>
</comment>
<sequence>MKKGKWVSAALATMLSCSAFSSVSAAPANVSSDVKATQQHEDHKGHKHGGGPFDLGIANDEKLIEMLKKQGEISKNASEADAQKKLQQFLHKKQENASKFSEGALEDEHSEKRKEIRSKHKKEGLKKDGRKEDKIKNVKEEKWKGQKRVDNVLVLMIEFPDYPATNIKADETDMFYEEYSKKHYEDLVFGNKGYKGPNGEKLISMKQYYEQQSGGSYSVTGSVGGWYKAKHPAAYYGGNVPTPDGNDKDARSLVKEALEAAAKDPNINLGDYDQEDRYDLDGDGNTREADGLVDHLMIVHSSVGEEAGGGALAGDAIWSHRWNLGSPFPIAGSESEVDYWNGMMGAYDYTVQPADGAAGVFSHEYGHDLELPDEYDTQYSGQGEPVAYWSIMSSGSWAGKVPGTEPTGFSAWSKEFLQSYIGGNWLSGETFVYEEIDRKGIDVLLDQANTKGTNNDAVRVDLPQKETVVNKPYSGDNQYFSGSGDDLDNSLVTSLDLTKASTATLNFKTWYDIETDWDYASIKVKEEGATDWVTVKGNLTTDTNPNEQNPGHGITGSTNGEWVNGAFNLSAYAGKKIDLKFNYWTDVAATMPGFFVDDISVNVDGTDVLFDNAEGTPKFKLEGFTKNQGKFLSDHYYLLEWRNHQGVDKGLAHIARGKSLMSYDGGLVVWYVDNSYSDNWTGIHPGDGFLGVVDANQETLKWSDGKVAATRYLIHDAAFNTDKGKPMFLDYKQINGTSLTDNAIHPNSVFNDKDDYSNPGLLDAGRNVPQYGLKFSVEGKSKDDSVAKIKISRKK</sequence>
<dbReference type="Pfam" id="PF20774">
    <property type="entry name" value="InhA-like_VEG"/>
    <property type="match status" value="1"/>
</dbReference>
<organism evidence="14 15">
    <name type="scientific">Fictibacillus norfolkensis</name>
    <dbReference type="NCBI Taxonomy" id="2762233"/>
    <lineage>
        <taxon>Bacteria</taxon>
        <taxon>Bacillati</taxon>
        <taxon>Bacillota</taxon>
        <taxon>Bacilli</taxon>
        <taxon>Bacillales</taxon>
        <taxon>Fictibacillaceae</taxon>
        <taxon>Fictibacillus</taxon>
    </lineage>
</organism>
<dbReference type="SUPFAM" id="SSF55486">
    <property type="entry name" value="Metalloproteases ('zincins'), catalytic domain"/>
    <property type="match status" value="1"/>
</dbReference>
<dbReference type="RefSeq" id="WP_191752204.1">
    <property type="nucleotide sequence ID" value="NZ_JACSQM010000001.1"/>
</dbReference>
<keyword evidence="8" id="KW-0862">Zinc</keyword>
<gene>
    <name evidence="14" type="ORF">H9648_02600</name>
</gene>
<dbReference type="PROSITE" id="PS51257">
    <property type="entry name" value="PROKAR_LIPOPROTEIN"/>
    <property type="match status" value="1"/>
</dbReference>
<dbReference type="Proteomes" id="UP000603641">
    <property type="component" value="Unassembled WGS sequence"/>
</dbReference>
<dbReference type="InterPro" id="IPR012300">
    <property type="entry name" value="Pept_M6_InhA"/>
</dbReference>
<keyword evidence="5" id="KW-0479">Metal-binding</keyword>
<feature type="chain" id="PRO_5046855830" evidence="11">
    <location>
        <begin position="26"/>
        <end position="795"/>
    </location>
</feature>
<reference evidence="14 15" key="1">
    <citation type="submission" date="2020-08" db="EMBL/GenBank/DDBJ databases">
        <title>A Genomic Blueprint of the Chicken Gut Microbiome.</title>
        <authorList>
            <person name="Gilroy R."/>
            <person name="Ravi A."/>
            <person name="Getino M."/>
            <person name="Pursley I."/>
            <person name="Horton D.L."/>
            <person name="Alikhan N.-F."/>
            <person name="Baker D."/>
            <person name="Gharbi K."/>
            <person name="Hall N."/>
            <person name="Watson M."/>
            <person name="Adriaenssens E.M."/>
            <person name="Foster-Nyarko E."/>
            <person name="Jarju S."/>
            <person name="Secka A."/>
            <person name="Antonio M."/>
            <person name="Oren A."/>
            <person name="Chaudhuri R."/>
            <person name="La Ragione R.M."/>
            <person name="Hildebrand F."/>
            <person name="Pallen M.J."/>
        </authorList>
    </citation>
    <scope>NUCLEOTIDE SEQUENCE [LARGE SCALE GENOMIC DNA]</scope>
    <source>
        <strain evidence="14 15">Sa2CUA10</strain>
    </source>
</reference>
<keyword evidence="4" id="KW-0645">Protease</keyword>
<dbReference type="NCBIfam" id="TIGR03296">
    <property type="entry name" value="M6dom_TIGR03296"/>
    <property type="match status" value="1"/>
</dbReference>
<evidence type="ECO:0000256" key="3">
    <source>
        <dbReference type="ARBA" id="ARBA00022525"/>
    </source>
</evidence>
<name>A0ABR8SHX2_9BACL</name>
<comment type="caution">
    <text evidence="14">The sequence shown here is derived from an EMBL/GenBank/DDBJ whole genome shotgun (WGS) entry which is preliminary data.</text>
</comment>
<evidence type="ECO:0000256" key="7">
    <source>
        <dbReference type="ARBA" id="ARBA00022801"/>
    </source>
</evidence>
<dbReference type="Pfam" id="PF20773">
    <property type="entry name" value="InhA-like_MAM"/>
    <property type="match status" value="1"/>
</dbReference>
<evidence type="ECO:0000256" key="9">
    <source>
        <dbReference type="ARBA" id="ARBA00023049"/>
    </source>
</evidence>
<dbReference type="InterPro" id="IPR008757">
    <property type="entry name" value="Peptidase_M6-like_domain"/>
</dbReference>
<evidence type="ECO:0000259" key="13">
    <source>
        <dbReference type="Pfam" id="PF20774"/>
    </source>
</evidence>
<evidence type="ECO:0000256" key="4">
    <source>
        <dbReference type="ARBA" id="ARBA00022670"/>
    </source>
</evidence>
<evidence type="ECO:0000256" key="2">
    <source>
        <dbReference type="ARBA" id="ARBA00004613"/>
    </source>
</evidence>
<feature type="domain" description="Peptidase M6-like" evidence="12">
    <location>
        <begin position="141"/>
        <end position="426"/>
    </location>
</feature>
<evidence type="ECO:0000313" key="14">
    <source>
        <dbReference type="EMBL" id="MBD7962929.1"/>
    </source>
</evidence>
<dbReference type="PANTHER" id="PTHR13062">
    <property type="entry name" value="COLLAGENASE"/>
    <property type="match status" value="1"/>
</dbReference>
<dbReference type="EMBL" id="JACSQM010000001">
    <property type="protein sequence ID" value="MBD7962929.1"/>
    <property type="molecule type" value="Genomic_DNA"/>
</dbReference>
<dbReference type="InterPro" id="IPR048665">
    <property type="entry name" value="InhA-like_VEG"/>
</dbReference>
<feature type="compositionally biased region" description="Basic residues" evidence="10">
    <location>
        <begin position="115"/>
        <end position="124"/>
    </location>
</feature>
<evidence type="ECO:0000256" key="8">
    <source>
        <dbReference type="ARBA" id="ARBA00022833"/>
    </source>
</evidence>
<protein>
    <submittedName>
        <fullName evidence="14">Immune inhibitor A</fullName>
    </submittedName>
</protein>
<evidence type="ECO:0000256" key="6">
    <source>
        <dbReference type="ARBA" id="ARBA00022729"/>
    </source>
</evidence>
<feature type="signal peptide" evidence="11">
    <location>
        <begin position="1"/>
        <end position="25"/>
    </location>
</feature>